<dbReference type="EMBL" id="BTSY01000001">
    <property type="protein sequence ID" value="GMT09320.1"/>
    <property type="molecule type" value="Genomic_DNA"/>
</dbReference>
<accession>A0AAV5UQ70</accession>
<dbReference type="Proteomes" id="UP001432322">
    <property type="component" value="Unassembled WGS sequence"/>
</dbReference>
<dbReference type="AlphaFoldDB" id="A0AAV5UQ70"/>
<keyword evidence="2" id="KW-1185">Reference proteome</keyword>
<evidence type="ECO:0000313" key="2">
    <source>
        <dbReference type="Proteomes" id="UP001432322"/>
    </source>
</evidence>
<name>A0AAV5UQ70_9BILA</name>
<evidence type="ECO:0000313" key="1">
    <source>
        <dbReference type="EMBL" id="GMT09320.1"/>
    </source>
</evidence>
<sequence>MLPLKDVAICTTAECAMMRKKICLSCAIRHHRKHDIVLLETVTTEIRGKCKEQLENLQQDLVAQIDKICALVDYADLARKKMREQLVRRSRMTDLINRSKELLNEKESAELLAIGQDLLKPFSDALSRWNAALNPVTEEMKELFDDDGEISVPLEIMDDTKFNKWLAANRRNMDERKRIMEENSIAETKTKKLIAETEKMIAEINALRHSSP</sequence>
<proteinExistence type="predicted"/>
<comment type="caution">
    <text evidence="1">The sequence shown here is derived from an EMBL/GenBank/DDBJ whole genome shotgun (WGS) entry which is preliminary data.</text>
</comment>
<organism evidence="1 2">
    <name type="scientific">Pristionchus fissidentatus</name>
    <dbReference type="NCBI Taxonomy" id="1538716"/>
    <lineage>
        <taxon>Eukaryota</taxon>
        <taxon>Metazoa</taxon>
        <taxon>Ecdysozoa</taxon>
        <taxon>Nematoda</taxon>
        <taxon>Chromadorea</taxon>
        <taxon>Rhabditida</taxon>
        <taxon>Rhabditina</taxon>
        <taxon>Diplogasteromorpha</taxon>
        <taxon>Diplogasteroidea</taxon>
        <taxon>Neodiplogasteridae</taxon>
        <taxon>Pristionchus</taxon>
    </lineage>
</organism>
<gene>
    <name evidence="1" type="ORF">PFISCL1PPCAC_617</name>
</gene>
<evidence type="ECO:0008006" key="3">
    <source>
        <dbReference type="Google" id="ProtNLM"/>
    </source>
</evidence>
<reference evidence="1" key="1">
    <citation type="submission" date="2023-10" db="EMBL/GenBank/DDBJ databases">
        <title>Genome assembly of Pristionchus species.</title>
        <authorList>
            <person name="Yoshida K."/>
            <person name="Sommer R.J."/>
        </authorList>
    </citation>
    <scope>NUCLEOTIDE SEQUENCE</scope>
    <source>
        <strain evidence="1">RS5133</strain>
    </source>
</reference>
<protein>
    <recommendedName>
        <fullName evidence="3">B box-type domain-containing protein</fullName>
    </recommendedName>
</protein>